<sequence>MTQGRSKEEFFVENDLKANTLVRRIMYGMIGIWPLLIAGSFIGAFHISIKNTLSTFLMTVLVDLILLLLTFRKAPPKIIKYYCLISIELVVATMAIFPRIGINMSYIVAPVISCIYFDKKLTKRIAIYGYFMMIFAWFFRSKGLVEYAYPDSTRWNCFFAFSCGFSIEYATLAVICVTISKRARLLSEKLFSRNNKIERMQTEMIYSFANLIESRDDVTGKHVKRTSAYVKVVAEALRSSGFYFDELDDTYVEYICLAAPIHDIGKIRIPDAVLLKPAQLTDEEYALIKTHTIRGEEIIRKTLTNIENKEFLECAAHVALYHHEKWDGTGYPEGLEGRNIPLCARIMAIADVFDALVSERYYKGAMSLNEAFQRIEDSSGTHFEPLIVDVFLEKRNEIEEICRLNR</sequence>
<feature type="transmembrane region" description="Helical" evidence="1">
    <location>
        <begin position="53"/>
        <end position="71"/>
    </location>
</feature>
<feature type="transmembrane region" description="Helical" evidence="1">
    <location>
        <begin position="78"/>
        <end position="96"/>
    </location>
</feature>
<accession>A0A1I6J1E0</accession>
<dbReference type="AlphaFoldDB" id="A0A1I6J1E0"/>
<dbReference type="PANTHER" id="PTHR45228:SF5">
    <property type="entry name" value="CYCLIC DI-GMP PHOSPHODIESTERASE VC_1348-RELATED"/>
    <property type="match status" value="1"/>
</dbReference>
<evidence type="ECO:0000313" key="3">
    <source>
        <dbReference type="EMBL" id="SFR72824.1"/>
    </source>
</evidence>
<evidence type="ECO:0000313" key="4">
    <source>
        <dbReference type="Proteomes" id="UP000199659"/>
    </source>
</evidence>
<reference evidence="3 4" key="1">
    <citation type="submission" date="2016-10" db="EMBL/GenBank/DDBJ databases">
        <authorList>
            <person name="de Groot N.N."/>
        </authorList>
    </citation>
    <scope>NUCLEOTIDE SEQUENCE [LARGE SCALE GENOMIC DNA]</scope>
    <source>
        <strain evidence="3 4">743A</strain>
    </source>
</reference>
<keyword evidence="4" id="KW-1185">Reference proteome</keyword>
<protein>
    <submittedName>
        <fullName evidence="3">HD domain-containing protein</fullName>
    </submittedName>
</protein>
<keyword evidence="1" id="KW-1133">Transmembrane helix</keyword>
<dbReference type="CDD" id="cd00077">
    <property type="entry name" value="HDc"/>
    <property type="match status" value="1"/>
</dbReference>
<evidence type="ECO:0000259" key="2">
    <source>
        <dbReference type="PROSITE" id="PS51832"/>
    </source>
</evidence>
<dbReference type="InterPro" id="IPR037522">
    <property type="entry name" value="HD_GYP_dom"/>
</dbReference>
<gene>
    <name evidence="3" type="ORF">SAMN05661086_01352</name>
</gene>
<dbReference type="EMBL" id="FOYZ01000004">
    <property type="protein sequence ID" value="SFR72824.1"/>
    <property type="molecule type" value="Genomic_DNA"/>
</dbReference>
<dbReference type="SMART" id="SM00471">
    <property type="entry name" value="HDc"/>
    <property type="match status" value="1"/>
</dbReference>
<dbReference type="STRING" id="37658.SAMN05661086_01352"/>
<evidence type="ECO:0000256" key="1">
    <source>
        <dbReference type="SAM" id="Phobius"/>
    </source>
</evidence>
<dbReference type="Proteomes" id="UP000199659">
    <property type="component" value="Unassembled WGS sequence"/>
</dbReference>
<organism evidence="3 4">
    <name type="scientific">Anaeromicropila populeti</name>
    <dbReference type="NCBI Taxonomy" id="37658"/>
    <lineage>
        <taxon>Bacteria</taxon>
        <taxon>Bacillati</taxon>
        <taxon>Bacillota</taxon>
        <taxon>Clostridia</taxon>
        <taxon>Lachnospirales</taxon>
        <taxon>Lachnospiraceae</taxon>
        <taxon>Anaeromicropila</taxon>
    </lineage>
</organism>
<dbReference type="PANTHER" id="PTHR45228">
    <property type="entry name" value="CYCLIC DI-GMP PHOSPHODIESTERASE TM_0186-RELATED"/>
    <property type="match status" value="1"/>
</dbReference>
<feature type="transmembrane region" description="Helical" evidence="1">
    <location>
        <begin position="153"/>
        <end position="179"/>
    </location>
</feature>
<feature type="transmembrane region" description="Helical" evidence="1">
    <location>
        <begin position="25"/>
        <end position="47"/>
    </location>
</feature>
<dbReference type="Gene3D" id="1.10.3210.10">
    <property type="entry name" value="Hypothetical protein af1432"/>
    <property type="match status" value="1"/>
</dbReference>
<feature type="transmembrane region" description="Helical" evidence="1">
    <location>
        <begin position="125"/>
        <end position="141"/>
    </location>
</feature>
<dbReference type="InterPro" id="IPR052020">
    <property type="entry name" value="Cyclic_di-GMP/3'3'-cGAMP_PDE"/>
</dbReference>
<keyword evidence="1" id="KW-0472">Membrane</keyword>
<keyword evidence="1" id="KW-0812">Transmembrane</keyword>
<dbReference type="PROSITE" id="PS51832">
    <property type="entry name" value="HD_GYP"/>
    <property type="match status" value="1"/>
</dbReference>
<dbReference type="InterPro" id="IPR003607">
    <property type="entry name" value="HD/PDEase_dom"/>
</dbReference>
<proteinExistence type="predicted"/>
<dbReference type="SUPFAM" id="SSF109604">
    <property type="entry name" value="HD-domain/PDEase-like"/>
    <property type="match status" value="1"/>
</dbReference>
<dbReference type="OrthoDB" id="9804747at2"/>
<dbReference type="Pfam" id="PF13487">
    <property type="entry name" value="HD_5"/>
    <property type="match status" value="1"/>
</dbReference>
<feature type="domain" description="HD-GYP" evidence="2">
    <location>
        <begin position="197"/>
        <end position="406"/>
    </location>
</feature>
<dbReference type="RefSeq" id="WP_092559928.1">
    <property type="nucleotide sequence ID" value="NZ_FOYZ01000004.1"/>
</dbReference>
<name>A0A1I6J1E0_9FIRM</name>